<dbReference type="GO" id="GO:0008757">
    <property type="term" value="F:S-adenosylmethionine-dependent methyltransferase activity"/>
    <property type="evidence" value="ECO:0007669"/>
    <property type="project" value="InterPro"/>
</dbReference>
<dbReference type="InterPro" id="IPR022641">
    <property type="entry name" value="CheR_N"/>
</dbReference>
<proteinExistence type="predicted"/>
<dbReference type="PRINTS" id="PR00996">
    <property type="entry name" value="CHERMTFRASE"/>
</dbReference>
<evidence type="ECO:0000313" key="3">
    <source>
        <dbReference type="Proteomes" id="UP000193834"/>
    </source>
</evidence>
<dbReference type="AlphaFoldDB" id="A0A1X7KT75"/>
<keyword evidence="2" id="KW-0489">Methyltransferase</keyword>
<evidence type="ECO:0000259" key="1">
    <source>
        <dbReference type="PROSITE" id="PS50123"/>
    </source>
</evidence>
<dbReference type="InterPro" id="IPR000780">
    <property type="entry name" value="CheR_MeTrfase"/>
</dbReference>
<dbReference type="RefSeq" id="WP_244903392.1">
    <property type="nucleotide sequence ID" value="NZ_FXAZ01000003.1"/>
</dbReference>
<sequence length="289" mass="34182">MELNNAEHGYDAMNPAEQDEMMELEIDLLLEGLYRRYGYDFRHYARSSIKRRLIYRMNREKVPSMTALLERILFDPQAAERLLQDLSIRVTEMFRDPSFFLALRQRIIPKLRTLPEIRIWHAGCSTGEEPISMAILLEEEGLGDKVKIYATDMNEEALRVARKGAYRLSSMQNYTKNYLQAGGTMEFSKYYTTTESEAIFDRELMQRILFFQHNLVMDRSFNEFHLIICRNVMIYFDERLQQEVLHLFYESLSIGGFLGLGSNESMLYAEEGNKYRTIDASEKWYQKLR</sequence>
<evidence type="ECO:0000313" key="2">
    <source>
        <dbReference type="EMBL" id="SMG44044.1"/>
    </source>
</evidence>
<keyword evidence="2" id="KW-0808">Transferase</keyword>
<dbReference type="SUPFAM" id="SSF53335">
    <property type="entry name" value="S-adenosyl-L-methionine-dependent methyltransferases"/>
    <property type="match status" value="1"/>
</dbReference>
<reference evidence="2 3" key="1">
    <citation type="submission" date="2017-04" db="EMBL/GenBank/DDBJ databases">
        <authorList>
            <person name="Afonso C.L."/>
            <person name="Miller P.J."/>
            <person name="Scott M.A."/>
            <person name="Spackman E."/>
            <person name="Goraichik I."/>
            <person name="Dimitrov K.M."/>
            <person name="Suarez D.L."/>
            <person name="Swayne D.E."/>
        </authorList>
    </citation>
    <scope>NUCLEOTIDE SEQUENCE [LARGE SCALE GENOMIC DNA]</scope>
    <source>
        <strain evidence="2 3">11</strain>
    </source>
</reference>
<organism evidence="2 3">
    <name type="scientific">Paenibacillus aquistagni</name>
    <dbReference type="NCBI Taxonomy" id="1852522"/>
    <lineage>
        <taxon>Bacteria</taxon>
        <taxon>Bacillati</taxon>
        <taxon>Bacillota</taxon>
        <taxon>Bacilli</taxon>
        <taxon>Bacillales</taxon>
        <taxon>Paenibacillaceae</taxon>
        <taxon>Paenibacillus</taxon>
    </lineage>
</organism>
<dbReference type="PANTHER" id="PTHR24422">
    <property type="entry name" value="CHEMOTAXIS PROTEIN METHYLTRANSFERASE"/>
    <property type="match status" value="1"/>
</dbReference>
<dbReference type="GO" id="GO:0032259">
    <property type="term" value="P:methylation"/>
    <property type="evidence" value="ECO:0007669"/>
    <property type="project" value="UniProtKB-KW"/>
</dbReference>
<name>A0A1X7KT75_9BACL</name>
<dbReference type="InterPro" id="IPR050903">
    <property type="entry name" value="Bact_Chemotaxis_MeTrfase"/>
</dbReference>
<dbReference type="SMART" id="SM00138">
    <property type="entry name" value="MeTrc"/>
    <property type="match status" value="1"/>
</dbReference>
<dbReference type="Pfam" id="PF03705">
    <property type="entry name" value="CheR_N"/>
    <property type="match status" value="1"/>
</dbReference>
<dbReference type="SUPFAM" id="SSF47757">
    <property type="entry name" value="Chemotaxis receptor methyltransferase CheR, N-terminal domain"/>
    <property type="match status" value="1"/>
</dbReference>
<dbReference type="PROSITE" id="PS50123">
    <property type="entry name" value="CHER"/>
    <property type="match status" value="1"/>
</dbReference>
<dbReference type="PANTHER" id="PTHR24422:SF8">
    <property type="entry name" value="CHEMOTAXIS PROTEIN"/>
    <property type="match status" value="1"/>
</dbReference>
<accession>A0A1X7KT75</accession>
<dbReference type="Proteomes" id="UP000193834">
    <property type="component" value="Unassembled WGS sequence"/>
</dbReference>
<gene>
    <name evidence="2" type="ORF">SAMN06295960_2614</name>
</gene>
<protein>
    <submittedName>
        <fullName evidence="2">Chemotaxis protein methyltransferase CheR</fullName>
    </submittedName>
</protein>
<dbReference type="STRING" id="1852522.SAMN06295960_2614"/>
<dbReference type="Pfam" id="PF01739">
    <property type="entry name" value="CheR"/>
    <property type="match status" value="1"/>
</dbReference>
<dbReference type="Gene3D" id="3.40.50.150">
    <property type="entry name" value="Vaccinia Virus protein VP39"/>
    <property type="match status" value="1"/>
</dbReference>
<dbReference type="InterPro" id="IPR022642">
    <property type="entry name" value="CheR_C"/>
</dbReference>
<dbReference type="EMBL" id="FXAZ01000003">
    <property type="protein sequence ID" value="SMG44044.1"/>
    <property type="molecule type" value="Genomic_DNA"/>
</dbReference>
<keyword evidence="3" id="KW-1185">Reference proteome</keyword>
<feature type="domain" description="CheR-type methyltransferase" evidence="1">
    <location>
        <begin position="14"/>
        <end position="266"/>
    </location>
</feature>
<dbReference type="InterPro" id="IPR029063">
    <property type="entry name" value="SAM-dependent_MTases_sf"/>
</dbReference>